<name>A0A836CK50_9STRA</name>
<sequence>MQLANEQAARHQARVDELSRHGSTDDGSSDSLDDAQQQAARYQARAQAAAAFLASTQHGSATDMALATSTAAAEMAAAVKPAASAAAAAAAEPSAHEHGPDTVNSVLQGDAADSLTPTSTGDEPVIPEAALHTFTDFANLGQNTTAAIAYFRKIGAASRANALEEAVADLHQMEAEVNQLRGEEALSTDKELQLQVADRARERKALLHIRAYGQLQEVKEDVEDAQEWEQLEHDLATAQKRIAKMRASLIRHLFRFTSQLLLAKASSRAAAESLVLIQFLLERRFRRCTGLAPMRDRIPFRLLFSEWLSEDAVEIAMARPTPIKEASWPAFVFIVLLEVSMKLKHYDDSGKLDPPEAFWSVAGTLTNGLMARQCAAAAASKGQLIADALQQWRREIGTAAYLSHENIEQLHTHVFNQEMLEAESERRHILYPQLFNGDLQRFLVVAVPIDTAPAAPAGGAALSVAAAVLSLRTAADTAAASGAAAASAAAASTASVSTPAAAAAAPLLDAIAAAVSSAGTGMPAALLLLAALQAAHEAGHAAVALAQRMKVHWPPRPLPLGPFGTFGTLLRPASVPPDASALFDFAAAGPTAGALASLVMLVAGLQGSILTAFLPVWAYVMGRPWSRVADEQSSAGTARMIAAAAVQVFWLGVLLPMPLHSFLE</sequence>
<evidence type="ECO:0000256" key="1">
    <source>
        <dbReference type="ARBA" id="ARBA00004141"/>
    </source>
</evidence>
<evidence type="ECO:0000256" key="13">
    <source>
        <dbReference type="SAM" id="Phobius"/>
    </source>
</evidence>
<dbReference type="GO" id="GO:0008233">
    <property type="term" value="F:peptidase activity"/>
    <property type="evidence" value="ECO:0007669"/>
    <property type="project" value="UniProtKB-KW"/>
</dbReference>
<evidence type="ECO:0000256" key="9">
    <source>
        <dbReference type="ARBA" id="ARBA00022946"/>
    </source>
</evidence>
<dbReference type="PANTHER" id="PTHR31412:SF0">
    <property type="entry name" value="ZINC METALLOPROTEASE EGY1, CHLOROPLASTIC-RELATED"/>
    <property type="match status" value="1"/>
</dbReference>
<dbReference type="PANTHER" id="PTHR31412">
    <property type="entry name" value="ZINC METALLOPROTEASE EGY1"/>
    <property type="match status" value="1"/>
</dbReference>
<gene>
    <name evidence="14" type="ORF">JKP88DRAFT_287579</name>
</gene>
<keyword evidence="7 13" id="KW-0812">Transmembrane</keyword>
<accession>A0A836CK50</accession>
<reference evidence="14" key="1">
    <citation type="submission" date="2021-02" db="EMBL/GenBank/DDBJ databases">
        <title>First Annotated Genome of the Yellow-green Alga Tribonema minus.</title>
        <authorList>
            <person name="Mahan K.M."/>
        </authorList>
    </citation>
    <scope>NUCLEOTIDE SEQUENCE</scope>
    <source>
        <strain evidence="14">UTEX B ZZ1240</strain>
    </source>
</reference>
<dbReference type="AlphaFoldDB" id="A0A836CK50"/>
<evidence type="ECO:0000256" key="5">
    <source>
        <dbReference type="ARBA" id="ARBA00022640"/>
    </source>
</evidence>
<evidence type="ECO:0000256" key="6">
    <source>
        <dbReference type="ARBA" id="ARBA00022670"/>
    </source>
</evidence>
<evidence type="ECO:0000256" key="3">
    <source>
        <dbReference type="ARBA" id="ARBA00007931"/>
    </source>
</evidence>
<evidence type="ECO:0000313" key="14">
    <source>
        <dbReference type="EMBL" id="KAG5188258.1"/>
    </source>
</evidence>
<dbReference type="GO" id="GO:0006508">
    <property type="term" value="P:proteolysis"/>
    <property type="evidence" value="ECO:0007669"/>
    <property type="project" value="UniProtKB-KW"/>
</dbReference>
<keyword evidence="15" id="KW-1185">Reference proteome</keyword>
<keyword evidence="5" id="KW-0934">Plastid</keyword>
<keyword evidence="4" id="KW-0150">Chloroplast</keyword>
<evidence type="ECO:0000256" key="11">
    <source>
        <dbReference type="ARBA" id="ARBA00023136"/>
    </source>
</evidence>
<keyword evidence="11 13" id="KW-0472">Membrane</keyword>
<keyword evidence="8" id="KW-0378">Hydrolase</keyword>
<dbReference type="InterPro" id="IPR044838">
    <property type="entry name" value="EGY1-like"/>
</dbReference>
<evidence type="ECO:0000313" key="15">
    <source>
        <dbReference type="Proteomes" id="UP000664859"/>
    </source>
</evidence>
<protein>
    <submittedName>
        <fullName evidence="14">Uncharacterized protein</fullName>
    </submittedName>
</protein>
<evidence type="ECO:0000256" key="4">
    <source>
        <dbReference type="ARBA" id="ARBA00022528"/>
    </source>
</evidence>
<evidence type="ECO:0000256" key="12">
    <source>
        <dbReference type="SAM" id="MobiDB-lite"/>
    </source>
</evidence>
<dbReference type="Proteomes" id="UP000664859">
    <property type="component" value="Unassembled WGS sequence"/>
</dbReference>
<organism evidence="14 15">
    <name type="scientific">Tribonema minus</name>
    <dbReference type="NCBI Taxonomy" id="303371"/>
    <lineage>
        <taxon>Eukaryota</taxon>
        <taxon>Sar</taxon>
        <taxon>Stramenopiles</taxon>
        <taxon>Ochrophyta</taxon>
        <taxon>PX clade</taxon>
        <taxon>Xanthophyceae</taxon>
        <taxon>Tribonematales</taxon>
        <taxon>Tribonemataceae</taxon>
        <taxon>Tribonema</taxon>
    </lineage>
</organism>
<comment type="caution">
    <text evidence="14">The sequence shown here is derived from an EMBL/GenBank/DDBJ whole genome shotgun (WGS) entry which is preliminary data.</text>
</comment>
<proteinExistence type="inferred from homology"/>
<dbReference type="GO" id="GO:0016020">
    <property type="term" value="C:membrane"/>
    <property type="evidence" value="ECO:0007669"/>
    <property type="project" value="UniProtKB-SubCell"/>
</dbReference>
<comment type="subcellular location">
    <subcellularLocation>
        <location evidence="1">Membrane</location>
        <topology evidence="1">Multi-pass membrane protein</topology>
    </subcellularLocation>
    <subcellularLocation>
        <location evidence="2">Plastid</location>
        <location evidence="2">Chloroplast</location>
    </subcellularLocation>
</comment>
<evidence type="ECO:0000256" key="7">
    <source>
        <dbReference type="ARBA" id="ARBA00022692"/>
    </source>
</evidence>
<feature type="region of interest" description="Disordered" evidence="12">
    <location>
        <begin position="1"/>
        <end position="40"/>
    </location>
</feature>
<keyword evidence="6" id="KW-0645">Protease</keyword>
<comment type="similarity">
    <text evidence="3">Belongs to the peptidase M50B family.</text>
</comment>
<evidence type="ECO:0000256" key="2">
    <source>
        <dbReference type="ARBA" id="ARBA00004229"/>
    </source>
</evidence>
<feature type="transmembrane region" description="Helical" evidence="13">
    <location>
        <begin position="594"/>
        <end position="620"/>
    </location>
</feature>
<evidence type="ECO:0000256" key="8">
    <source>
        <dbReference type="ARBA" id="ARBA00022801"/>
    </source>
</evidence>
<evidence type="ECO:0000256" key="10">
    <source>
        <dbReference type="ARBA" id="ARBA00022989"/>
    </source>
</evidence>
<keyword evidence="10 13" id="KW-1133">Transmembrane helix</keyword>
<dbReference type="GO" id="GO:0009507">
    <property type="term" value="C:chloroplast"/>
    <property type="evidence" value="ECO:0007669"/>
    <property type="project" value="UniProtKB-SubCell"/>
</dbReference>
<feature type="transmembrane region" description="Helical" evidence="13">
    <location>
        <begin position="641"/>
        <end position="659"/>
    </location>
</feature>
<feature type="region of interest" description="Disordered" evidence="12">
    <location>
        <begin position="89"/>
        <end position="124"/>
    </location>
</feature>
<dbReference type="EMBL" id="JAFCMP010000073">
    <property type="protein sequence ID" value="KAG5188258.1"/>
    <property type="molecule type" value="Genomic_DNA"/>
</dbReference>
<keyword evidence="9" id="KW-0809">Transit peptide</keyword>
<feature type="compositionally biased region" description="Basic and acidic residues" evidence="12">
    <location>
        <begin position="13"/>
        <end position="24"/>
    </location>
</feature>